<dbReference type="EMBL" id="JAGGLD010000003">
    <property type="protein sequence ID" value="MBP2001209.1"/>
    <property type="molecule type" value="Genomic_DNA"/>
</dbReference>
<protein>
    <submittedName>
        <fullName evidence="2">6-phosphogluconolactonase</fullName>
        <ecNumber evidence="2">3.1.1.31</ecNumber>
    </submittedName>
</protein>
<dbReference type="InterPro" id="IPR050282">
    <property type="entry name" value="Cycloisomerase_2"/>
</dbReference>
<dbReference type="RefSeq" id="WP_209862132.1">
    <property type="nucleotide sequence ID" value="NZ_JAGGLD010000003.1"/>
</dbReference>
<proteinExistence type="inferred from homology"/>
<dbReference type="InterPro" id="IPR019405">
    <property type="entry name" value="Lactonase_7-beta_prop"/>
</dbReference>
<dbReference type="InterPro" id="IPR015943">
    <property type="entry name" value="WD40/YVTN_repeat-like_dom_sf"/>
</dbReference>
<name>A0ABS4JKS6_9BACL</name>
<reference evidence="2 3" key="1">
    <citation type="submission" date="2021-03" db="EMBL/GenBank/DDBJ databases">
        <title>Genomic Encyclopedia of Type Strains, Phase IV (KMG-IV): sequencing the most valuable type-strain genomes for metagenomic binning, comparative biology and taxonomic classification.</title>
        <authorList>
            <person name="Goeker M."/>
        </authorList>
    </citation>
    <scope>NUCLEOTIDE SEQUENCE [LARGE SCALE GENOMIC DNA]</scope>
    <source>
        <strain evidence="2 3">DSM 26806</strain>
    </source>
</reference>
<sequence>MSQQQDRQLLFVGSYAEAEGPGVYTYELNQNTGELKELDQVSGLKNPTFLNVDAAKHRLYAIGETVAEDTKAGEAVAFTFDETSGILTEISRELNLHATTCHINRDQDHSFLVVAAYHGGQVGLIGLNADGTLGALLDMKQHTGHGVDPERQDKPHVHSAWFSPDEKYVLVCDLGLDIVRIYALDRTKGELVFHKDAVLPPGSGPRHLAFHPQGDKVYVINEVNSTIAAFTYEANAGELTLQQVVSTLPDGFQGENGTAEIAVSSDGRYVYGSNRGHDSIVLFEVEPEDGQLKLVEHVSSEGGHPRHFTLTPSGEWMIVANRDSNNLAVFKVDTKTGKLAFTGLTAQVSKPVCVKPLLNYN</sequence>
<gene>
    <name evidence="2" type="ORF">J2Z69_002252</name>
</gene>
<dbReference type="Proteomes" id="UP001519288">
    <property type="component" value="Unassembled WGS sequence"/>
</dbReference>
<dbReference type="SUPFAM" id="SSF51004">
    <property type="entry name" value="C-terminal (heme d1) domain of cytochrome cd1-nitrite reductase"/>
    <property type="match status" value="1"/>
</dbReference>
<comment type="similarity">
    <text evidence="1">Belongs to the cycloisomerase 2 family.</text>
</comment>
<dbReference type="EC" id="3.1.1.31" evidence="2"/>
<dbReference type="PANTHER" id="PTHR30344:SF1">
    <property type="entry name" value="6-PHOSPHOGLUCONOLACTONASE"/>
    <property type="match status" value="1"/>
</dbReference>
<keyword evidence="3" id="KW-1185">Reference proteome</keyword>
<evidence type="ECO:0000313" key="2">
    <source>
        <dbReference type="EMBL" id="MBP2001209.1"/>
    </source>
</evidence>
<comment type="caution">
    <text evidence="2">The sequence shown here is derived from an EMBL/GenBank/DDBJ whole genome shotgun (WGS) entry which is preliminary data.</text>
</comment>
<accession>A0ABS4JKS6</accession>
<dbReference type="GO" id="GO:0017057">
    <property type="term" value="F:6-phosphogluconolactonase activity"/>
    <property type="evidence" value="ECO:0007669"/>
    <property type="project" value="UniProtKB-EC"/>
</dbReference>
<dbReference type="Gene3D" id="2.130.10.10">
    <property type="entry name" value="YVTN repeat-like/Quinoprotein amine dehydrogenase"/>
    <property type="match status" value="1"/>
</dbReference>
<evidence type="ECO:0000256" key="1">
    <source>
        <dbReference type="ARBA" id="ARBA00005564"/>
    </source>
</evidence>
<evidence type="ECO:0000313" key="3">
    <source>
        <dbReference type="Proteomes" id="UP001519288"/>
    </source>
</evidence>
<dbReference type="InterPro" id="IPR011048">
    <property type="entry name" value="Haem_d1_sf"/>
</dbReference>
<keyword evidence="2" id="KW-0378">Hydrolase</keyword>
<dbReference type="PANTHER" id="PTHR30344">
    <property type="entry name" value="6-PHOSPHOGLUCONOLACTONASE-RELATED"/>
    <property type="match status" value="1"/>
</dbReference>
<dbReference type="Pfam" id="PF10282">
    <property type="entry name" value="Lactonase"/>
    <property type="match status" value="1"/>
</dbReference>
<organism evidence="2 3">
    <name type="scientific">Paenibacillus shirakamiensis</name>
    <dbReference type="NCBI Taxonomy" id="1265935"/>
    <lineage>
        <taxon>Bacteria</taxon>
        <taxon>Bacillati</taxon>
        <taxon>Bacillota</taxon>
        <taxon>Bacilli</taxon>
        <taxon>Bacillales</taxon>
        <taxon>Paenibacillaceae</taxon>
        <taxon>Paenibacillus</taxon>
    </lineage>
</organism>